<name>A0A5B7ESY8_PORTR</name>
<evidence type="ECO:0000313" key="1">
    <source>
        <dbReference type="EMBL" id="MPC38010.1"/>
    </source>
</evidence>
<comment type="caution">
    <text evidence="1">The sequence shown here is derived from an EMBL/GenBank/DDBJ whole genome shotgun (WGS) entry which is preliminary data.</text>
</comment>
<sequence>MSSTSSTQACRDTSGKYKIEHRVRMEDAMTFTAN</sequence>
<dbReference type="Proteomes" id="UP000324222">
    <property type="component" value="Unassembled WGS sequence"/>
</dbReference>
<protein>
    <submittedName>
        <fullName evidence="1">Uncharacterized protein</fullName>
    </submittedName>
</protein>
<evidence type="ECO:0000313" key="2">
    <source>
        <dbReference type="Proteomes" id="UP000324222"/>
    </source>
</evidence>
<proteinExistence type="predicted"/>
<keyword evidence="2" id="KW-1185">Reference proteome</keyword>
<dbReference type="EMBL" id="VSRR010003949">
    <property type="protein sequence ID" value="MPC38010.1"/>
    <property type="molecule type" value="Genomic_DNA"/>
</dbReference>
<reference evidence="1 2" key="1">
    <citation type="submission" date="2019-05" db="EMBL/GenBank/DDBJ databases">
        <title>Another draft genome of Portunus trituberculatus and its Hox gene families provides insights of decapod evolution.</title>
        <authorList>
            <person name="Jeong J.-H."/>
            <person name="Song I."/>
            <person name="Kim S."/>
            <person name="Choi T."/>
            <person name="Kim D."/>
            <person name="Ryu S."/>
            <person name="Kim W."/>
        </authorList>
    </citation>
    <scope>NUCLEOTIDE SEQUENCE [LARGE SCALE GENOMIC DNA]</scope>
    <source>
        <tissue evidence="1">Muscle</tissue>
    </source>
</reference>
<organism evidence="1 2">
    <name type="scientific">Portunus trituberculatus</name>
    <name type="common">Swimming crab</name>
    <name type="synonym">Neptunus trituberculatus</name>
    <dbReference type="NCBI Taxonomy" id="210409"/>
    <lineage>
        <taxon>Eukaryota</taxon>
        <taxon>Metazoa</taxon>
        <taxon>Ecdysozoa</taxon>
        <taxon>Arthropoda</taxon>
        <taxon>Crustacea</taxon>
        <taxon>Multicrustacea</taxon>
        <taxon>Malacostraca</taxon>
        <taxon>Eumalacostraca</taxon>
        <taxon>Eucarida</taxon>
        <taxon>Decapoda</taxon>
        <taxon>Pleocyemata</taxon>
        <taxon>Brachyura</taxon>
        <taxon>Eubrachyura</taxon>
        <taxon>Portunoidea</taxon>
        <taxon>Portunidae</taxon>
        <taxon>Portuninae</taxon>
        <taxon>Portunus</taxon>
    </lineage>
</organism>
<gene>
    <name evidence="1" type="ORF">E2C01_031508</name>
</gene>
<accession>A0A5B7ESY8</accession>
<dbReference type="AlphaFoldDB" id="A0A5B7ESY8"/>